<evidence type="ECO:0000259" key="1">
    <source>
        <dbReference type="Pfam" id="PF20811"/>
    </source>
</evidence>
<dbReference type="AlphaFoldDB" id="A0A820RB25"/>
<dbReference type="EMBL" id="CAJOAZ010030825">
    <property type="protein sequence ID" value="CAF4435933.1"/>
    <property type="molecule type" value="Genomic_DNA"/>
</dbReference>
<dbReference type="InterPro" id="IPR048362">
    <property type="entry name" value="PARG_helical"/>
</dbReference>
<evidence type="ECO:0000313" key="2">
    <source>
        <dbReference type="EMBL" id="CAF4435933.1"/>
    </source>
</evidence>
<protein>
    <recommendedName>
        <fullName evidence="1">PARG helical domain-containing protein</fullName>
    </recommendedName>
</protein>
<feature type="domain" description="PARG helical" evidence="1">
    <location>
        <begin position="17"/>
        <end position="68"/>
    </location>
</feature>
<reference evidence="2" key="1">
    <citation type="submission" date="2021-02" db="EMBL/GenBank/DDBJ databases">
        <authorList>
            <person name="Nowell W R."/>
        </authorList>
    </citation>
    <scope>NUCLEOTIDE SEQUENCE</scope>
</reference>
<comment type="caution">
    <text evidence="2">The sequence shown here is derived from an EMBL/GenBank/DDBJ whole genome shotgun (WGS) entry which is preliminary data.</text>
</comment>
<name>A0A820RB25_9BILA</name>
<proteinExistence type="predicted"/>
<dbReference type="Proteomes" id="UP000663844">
    <property type="component" value="Unassembled WGS sequence"/>
</dbReference>
<sequence length="68" mass="7411">MCDTDTATVENLTIYSIDERRHFMSTVLSNICSLALNVGLVCPQPPPLLRTGSNRSVTMSQKQAASLL</sequence>
<feature type="non-terminal residue" evidence="2">
    <location>
        <position position="68"/>
    </location>
</feature>
<feature type="non-terminal residue" evidence="2">
    <location>
        <position position="1"/>
    </location>
</feature>
<accession>A0A820RB25</accession>
<evidence type="ECO:0000313" key="3">
    <source>
        <dbReference type="Proteomes" id="UP000663844"/>
    </source>
</evidence>
<dbReference type="Pfam" id="PF20811">
    <property type="entry name" value="PARG_cat_N"/>
    <property type="match status" value="1"/>
</dbReference>
<organism evidence="2 3">
    <name type="scientific">Adineta steineri</name>
    <dbReference type="NCBI Taxonomy" id="433720"/>
    <lineage>
        <taxon>Eukaryota</taxon>
        <taxon>Metazoa</taxon>
        <taxon>Spiralia</taxon>
        <taxon>Gnathifera</taxon>
        <taxon>Rotifera</taxon>
        <taxon>Eurotatoria</taxon>
        <taxon>Bdelloidea</taxon>
        <taxon>Adinetida</taxon>
        <taxon>Adinetidae</taxon>
        <taxon>Adineta</taxon>
    </lineage>
</organism>
<gene>
    <name evidence="2" type="ORF">OXD698_LOCUS53522</name>
</gene>